<gene>
    <name evidence="2" type="ORF">ACFFX0_03795</name>
</gene>
<feature type="compositionally biased region" description="Low complexity" evidence="1">
    <location>
        <begin position="1"/>
        <end position="21"/>
    </location>
</feature>
<evidence type="ECO:0000313" key="3">
    <source>
        <dbReference type="Proteomes" id="UP001589575"/>
    </source>
</evidence>
<protein>
    <submittedName>
        <fullName evidence="2">Uncharacterized protein</fullName>
    </submittedName>
</protein>
<proteinExistence type="predicted"/>
<name>A0ABV5FUJ1_9MICC</name>
<dbReference type="EMBL" id="JBHMFI010000001">
    <property type="protein sequence ID" value="MFB9070353.1"/>
    <property type="molecule type" value="Genomic_DNA"/>
</dbReference>
<organism evidence="2 3">
    <name type="scientific">Citricoccus parietis</name>
    <dbReference type="NCBI Taxonomy" id="592307"/>
    <lineage>
        <taxon>Bacteria</taxon>
        <taxon>Bacillati</taxon>
        <taxon>Actinomycetota</taxon>
        <taxon>Actinomycetes</taxon>
        <taxon>Micrococcales</taxon>
        <taxon>Micrococcaceae</taxon>
        <taxon>Citricoccus</taxon>
    </lineage>
</organism>
<sequence length="79" mass="8080">MRRSGAPTAPGRPGTGAVAAGSCAHRPPGRGRCRDGSAGRRPPAHRSRGTSSHWRRVSAPGPERPGRSGRHVPRSAGAG</sequence>
<reference evidence="2 3" key="1">
    <citation type="submission" date="2024-09" db="EMBL/GenBank/DDBJ databases">
        <authorList>
            <person name="Sun Q."/>
            <person name="Mori K."/>
        </authorList>
    </citation>
    <scope>NUCLEOTIDE SEQUENCE [LARGE SCALE GENOMIC DNA]</scope>
    <source>
        <strain evidence="2 3">CCM 7609</strain>
    </source>
</reference>
<keyword evidence="3" id="KW-1185">Reference proteome</keyword>
<feature type="compositionally biased region" description="Basic residues" evidence="1">
    <location>
        <begin position="42"/>
        <end position="56"/>
    </location>
</feature>
<feature type="region of interest" description="Disordered" evidence="1">
    <location>
        <begin position="1"/>
        <end position="79"/>
    </location>
</feature>
<evidence type="ECO:0000313" key="2">
    <source>
        <dbReference type="EMBL" id="MFB9070353.1"/>
    </source>
</evidence>
<dbReference type="Proteomes" id="UP001589575">
    <property type="component" value="Unassembled WGS sequence"/>
</dbReference>
<comment type="caution">
    <text evidence="2">The sequence shown here is derived from an EMBL/GenBank/DDBJ whole genome shotgun (WGS) entry which is preliminary data.</text>
</comment>
<accession>A0ABV5FUJ1</accession>
<dbReference type="PROSITE" id="PS51257">
    <property type="entry name" value="PROKAR_LIPOPROTEIN"/>
    <property type="match status" value="1"/>
</dbReference>
<evidence type="ECO:0000256" key="1">
    <source>
        <dbReference type="SAM" id="MobiDB-lite"/>
    </source>
</evidence>